<evidence type="ECO:0000256" key="1">
    <source>
        <dbReference type="SAM" id="MobiDB-lite"/>
    </source>
</evidence>
<feature type="compositionally biased region" description="Low complexity" evidence="1">
    <location>
        <begin position="264"/>
        <end position="274"/>
    </location>
</feature>
<proteinExistence type="predicted"/>
<organism evidence="3 4">
    <name type="scientific">Lapillicoccus jejuensis</name>
    <dbReference type="NCBI Taxonomy" id="402171"/>
    <lineage>
        <taxon>Bacteria</taxon>
        <taxon>Bacillati</taxon>
        <taxon>Actinomycetota</taxon>
        <taxon>Actinomycetes</taxon>
        <taxon>Micrococcales</taxon>
        <taxon>Intrasporangiaceae</taxon>
        <taxon>Lapillicoccus</taxon>
    </lineage>
</organism>
<protein>
    <submittedName>
        <fullName evidence="3">Uncharacterized protein</fullName>
    </submittedName>
</protein>
<reference evidence="3 4" key="1">
    <citation type="submission" date="2019-06" db="EMBL/GenBank/DDBJ databases">
        <title>Sequencing the genomes of 1000 actinobacteria strains.</title>
        <authorList>
            <person name="Klenk H.-P."/>
        </authorList>
    </citation>
    <scope>NUCLEOTIDE SEQUENCE [LARGE SCALE GENOMIC DNA]</scope>
    <source>
        <strain evidence="3 4">DSM 18607</strain>
    </source>
</reference>
<feature type="region of interest" description="Disordered" evidence="1">
    <location>
        <begin position="210"/>
        <end position="354"/>
    </location>
</feature>
<dbReference type="AlphaFoldDB" id="A0A542E0A7"/>
<dbReference type="RefSeq" id="WP_141848112.1">
    <property type="nucleotide sequence ID" value="NZ_BAAAPR010000004.1"/>
</dbReference>
<evidence type="ECO:0000313" key="3">
    <source>
        <dbReference type="EMBL" id="TQJ08614.1"/>
    </source>
</evidence>
<feature type="transmembrane region" description="Helical" evidence="2">
    <location>
        <begin position="161"/>
        <end position="185"/>
    </location>
</feature>
<sequence>MDATEYVGRRAERALGLLPLALVVAAAVGALAGLVALWRLTTPTTGFAGGNAAGSLWERVTMSIASGYDVAPLAWGAVALVGLAALDRASWQGLPATGPRLRRTAALVALAVAALSLASVVLVAVWAVLTHGEVTFSIEVPGDQDGGRVTTQVGTYQTDPWVAVIHIVPALVGAVLAGGVLAALLHPARAVDAVDAVGAVRPVVVAGPAETRAAGPRPDASTTAAPDGDLPDDEPPVAAPPADPSVFARGADATGRAERGSGGAARFARSVASSPRPEPVPSDPLEGWTMGPGTSSDVAFRRPGAAAPTSSRSPASDGAEPDAEPGTGAATGPASGPGPGVAVPARDPYRRPGA</sequence>
<feature type="compositionally biased region" description="Low complexity" evidence="1">
    <location>
        <begin position="324"/>
        <end position="345"/>
    </location>
</feature>
<gene>
    <name evidence="3" type="ORF">FB458_1705</name>
</gene>
<keyword evidence="2" id="KW-0812">Transmembrane</keyword>
<feature type="transmembrane region" description="Helical" evidence="2">
    <location>
        <begin position="107"/>
        <end position="129"/>
    </location>
</feature>
<evidence type="ECO:0000313" key="4">
    <source>
        <dbReference type="Proteomes" id="UP000317893"/>
    </source>
</evidence>
<feature type="compositionally biased region" description="Low complexity" evidence="1">
    <location>
        <begin position="301"/>
        <end position="316"/>
    </location>
</feature>
<keyword evidence="4" id="KW-1185">Reference proteome</keyword>
<feature type="transmembrane region" description="Helical" evidence="2">
    <location>
        <begin position="60"/>
        <end position="86"/>
    </location>
</feature>
<accession>A0A542E0A7</accession>
<feature type="transmembrane region" description="Helical" evidence="2">
    <location>
        <begin position="17"/>
        <end position="40"/>
    </location>
</feature>
<keyword evidence="2" id="KW-0472">Membrane</keyword>
<name>A0A542E0A7_9MICO</name>
<dbReference type="Proteomes" id="UP000317893">
    <property type="component" value="Unassembled WGS sequence"/>
</dbReference>
<evidence type="ECO:0000256" key="2">
    <source>
        <dbReference type="SAM" id="Phobius"/>
    </source>
</evidence>
<dbReference type="EMBL" id="VFMN01000001">
    <property type="protein sequence ID" value="TQJ08614.1"/>
    <property type="molecule type" value="Genomic_DNA"/>
</dbReference>
<comment type="caution">
    <text evidence="3">The sequence shown here is derived from an EMBL/GenBank/DDBJ whole genome shotgun (WGS) entry which is preliminary data.</text>
</comment>
<keyword evidence="2" id="KW-1133">Transmembrane helix</keyword>